<dbReference type="InterPro" id="IPR000276">
    <property type="entry name" value="GPCR_Rhodpsn"/>
</dbReference>
<keyword evidence="4" id="KW-0297">G-protein coupled receptor</keyword>
<dbReference type="PANTHER" id="PTHR24243:SF233">
    <property type="entry name" value="THYROTROPIN-RELEASING HORMONE RECEPTOR"/>
    <property type="match status" value="1"/>
</dbReference>
<evidence type="ECO:0000256" key="2">
    <source>
        <dbReference type="ARBA" id="ARBA00022692"/>
    </source>
</evidence>
<evidence type="ECO:0000313" key="10">
    <source>
        <dbReference type="EMBL" id="CAF0960734.1"/>
    </source>
</evidence>
<dbReference type="Gene3D" id="1.20.1070.10">
    <property type="entry name" value="Rhodopsin 7-helix transmembrane proteins"/>
    <property type="match status" value="1"/>
</dbReference>
<dbReference type="PROSITE" id="PS51257">
    <property type="entry name" value="PROKAR_LIPOPROTEIN"/>
    <property type="match status" value="1"/>
</dbReference>
<keyword evidence="2 8" id="KW-0812">Transmembrane</keyword>
<dbReference type="PANTHER" id="PTHR24243">
    <property type="entry name" value="G-PROTEIN COUPLED RECEPTOR"/>
    <property type="match status" value="1"/>
</dbReference>
<protein>
    <recommendedName>
        <fullName evidence="9">G-protein coupled receptors family 1 profile domain-containing protein</fullName>
    </recommendedName>
</protein>
<sequence length="332" mass="37732">MLKAINEMLTNTTKQITLYLGLSILIVGVVGGCLNIIVFLSLKTFRQNSCALFLIFMSFVNIGQLLTSLLSRILISGFSINLTETSFEYCKFRTYCLQVCSLTSFTCMCFATIEQFLATSLRPNWQKYLTINRAYLLCIMSLIIWLLHGIPTLIWFSPVLSNRTGAISCAATNPTYLQYMNYVYTLVLIGLLPLAITVVFGSLAYWNVRQIPYRTIPLVRRELDKQLTSMVLVQVVHNVLVIVPYVSTLLVSTIQYVTIKSPNFADVVLSNATAGYIYYLYYASPFYIYVCVSKRFRQQFLHVILRFVRKQTQQPAPIGLNQIKPQNLAESG</sequence>
<evidence type="ECO:0000313" key="11">
    <source>
        <dbReference type="EMBL" id="CAF0974882.1"/>
    </source>
</evidence>
<feature type="transmembrane region" description="Helical" evidence="8">
    <location>
        <begin position="182"/>
        <end position="206"/>
    </location>
</feature>
<feature type="domain" description="G-protein coupled receptors family 1 profile" evidence="9">
    <location>
        <begin position="31"/>
        <end position="289"/>
    </location>
</feature>
<keyword evidence="5 8" id="KW-0472">Membrane</keyword>
<accession>A0A814DUZ7</accession>
<comment type="subcellular location">
    <subcellularLocation>
        <location evidence="1">Membrane</location>
        <topology evidence="1">Multi-pass membrane protein</topology>
    </subcellularLocation>
</comment>
<evidence type="ECO:0000256" key="3">
    <source>
        <dbReference type="ARBA" id="ARBA00022989"/>
    </source>
</evidence>
<keyword evidence="7" id="KW-0807">Transducer</keyword>
<comment type="caution">
    <text evidence="10">The sequence shown here is derived from an EMBL/GenBank/DDBJ whole genome shotgun (WGS) entry which is preliminary data.</text>
</comment>
<keyword evidence="6" id="KW-0675">Receptor</keyword>
<feature type="transmembrane region" description="Helical" evidence="8">
    <location>
        <begin position="227"/>
        <end position="256"/>
    </location>
</feature>
<evidence type="ECO:0000313" key="12">
    <source>
        <dbReference type="Proteomes" id="UP000663828"/>
    </source>
</evidence>
<dbReference type="OrthoDB" id="10005276at2759"/>
<dbReference type="Pfam" id="PF00001">
    <property type="entry name" value="7tm_1"/>
    <property type="match status" value="1"/>
</dbReference>
<dbReference type="EMBL" id="CAJNOJ010000054">
    <property type="protein sequence ID" value="CAF0974882.1"/>
    <property type="molecule type" value="Genomic_DNA"/>
</dbReference>
<evidence type="ECO:0000259" key="9">
    <source>
        <dbReference type="PROSITE" id="PS50262"/>
    </source>
</evidence>
<evidence type="ECO:0000256" key="1">
    <source>
        <dbReference type="ARBA" id="ARBA00004141"/>
    </source>
</evidence>
<evidence type="ECO:0000256" key="5">
    <source>
        <dbReference type="ARBA" id="ARBA00023136"/>
    </source>
</evidence>
<feature type="transmembrane region" description="Helical" evidence="8">
    <location>
        <begin position="276"/>
        <end position="292"/>
    </location>
</feature>
<feature type="transmembrane region" description="Helical" evidence="8">
    <location>
        <begin position="52"/>
        <end position="75"/>
    </location>
</feature>
<dbReference type="GO" id="GO:0005886">
    <property type="term" value="C:plasma membrane"/>
    <property type="evidence" value="ECO:0007669"/>
    <property type="project" value="TreeGrafter"/>
</dbReference>
<dbReference type="EMBL" id="CAJNOR010000607">
    <property type="protein sequence ID" value="CAF0960734.1"/>
    <property type="molecule type" value="Genomic_DNA"/>
</dbReference>
<evidence type="ECO:0000256" key="7">
    <source>
        <dbReference type="ARBA" id="ARBA00023224"/>
    </source>
</evidence>
<dbReference type="InterPro" id="IPR017452">
    <property type="entry name" value="GPCR_Rhodpsn_7TM"/>
</dbReference>
<reference evidence="10" key="1">
    <citation type="submission" date="2021-02" db="EMBL/GenBank/DDBJ databases">
        <authorList>
            <person name="Nowell W R."/>
        </authorList>
    </citation>
    <scope>NUCLEOTIDE SEQUENCE</scope>
</reference>
<keyword evidence="3 8" id="KW-1133">Transmembrane helix</keyword>
<feature type="transmembrane region" description="Helical" evidence="8">
    <location>
        <begin position="16"/>
        <end position="40"/>
    </location>
</feature>
<dbReference type="PROSITE" id="PS50262">
    <property type="entry name" value="G_PROTEIN_RECEP_F1_2"/>
    <property type="match status" value="1"/>
</dbReference>
<evidence type="ECO:0000256" key="6">
    <source>
        <dbReference type="ARBA" id="ARBA00023170"/>
    </source>
</evidence>
<proteinExistence type="predicted"/>
<dbReference type="SUPFAM" id="SSF81321">
    <property type="entry name" value="Family A G protein-coupled receptor-like"/>
    <property type="match status" value="1"/>
</dbReference>
<evidence type="ECO:0000256" key="4">
    <source>
        <dbReference type="ARBA" id="ARBA00023040"/>
    </source>
</evidence>
<name>A0A814DUZ7_ADIRI</name>
<evidence type="ECO:0000256" key="8">
    <source>
        <dbReference type="SAM" id="Phobius"/>
    </source>
</evidence>
<gene>
    <name evidence="11" type="ORF">EDS130_LOCUS13561</name>
    <name evidence="10" type="ORF">XAT740_LOCUS11165</name>
</gene>
<dbReference type="Proteomes" id="UP000663828">
    <property type="component" value="Unassembled WGS sequence"/>
</dbReference>
<dbReference type="GO" id="GO:0004930">
    <property type="term" value="F:G protein-coupled receptor activity"/>
    <property type="evidence" value="ECO:0007669"/>
    <property type="project" value="UniProtKB-KW"/>
</dbReference>
<feature type="transmembrane region" description="Helical" evidence="8">
    <location>
        <begin position="134"/>
        <end position="156"/>
    </location>
</feature>
<dbReference type="AlphaFoldDB" id="A0A814DUZ7"/>
<keyword evidence="12" id="KW-1185">Reference proteome</keyword>
<dbReference type="Proteomes" id="UP000663852">
    <property type="component" value="Unassembled WGS sequence"/>
</dbReference>
<organism evidence="10 12">
    <name type="scientific">Adineta ricciae</name>
    <name type="common">Rotifer</name>
    <dbReference type="NCBI Taxonomy" id="249248"/>
    <lineage>
        <taxon>Eukaryota</taxon>
        <taxon>Metazoa</taxon>
        <taxon>Spiralia</taxon>
        <taxon>Gnathifera</taxon>
        <taxon>Rotifera</taxon>
        <taxon>Eurotatoria</taxon>
        <taxon>Bdelloidea</taxon>
        <taxon>Adinetida</taxon>
        <taxon>Adinetidae</taxon>
        <taxon>Adineta</taxon>
    </lineage>
</organism>